<protein>
    <recommendedName>
        <fullName evidence="3">Transposase</fullName>
    </recommendedName>
</protein>
<comment type="caution">
    <text evidence="1">The sequence shown here is derived from an EMBL/GenBank/DDBJ whole genome shotgun (WGS) entry which is preliminary data.</text>
</comment>
<gene>
    <name evidence="1" type="ORF">OGM63_25050</name>
</gene>
<evidence type="ECO:0008006" key="3">
    <source>
        <dbReference type="Google" id="ProtNLM"/>
    </source>
</evidence>
<dbReference type="EMBL" id="JAOWRF010000355">
    <property type="protein sequence ID" value="MCV3216732.1"/>
    <property type="molecule type" value="Genomic_DNA"/>
</dbReference>
<keyword evidence="2" id="KW-1185">Reference proteome</keyword>
<accession>A0ABT3B5R9</accession>
<reference evidence="1 2" key="1">
    <citation type="submission" date="2022-10" db="EMBL/GenBank/DDBJ databases">
        <title>Identification of biosynthetic pathway for the production of the potent trypsin inhibitor radiosumin.</title>
        <authorList>
            <person name="Fewer D.P."/>
            <person name="Delbaje E."/>
            <person name="Ouyang X."/>
            <person name="Agostino P.D."/>
            <person name="Wahlsten M."/>
            <person name="Jokela J."/>
            <person name="Permi P."/>
            <person name="Haapaniemi E."/>
            <person name="Koistinen H."/>
        </authorList>
    </citation>
    <scope>NUCLEOTIDE SEQUENCE [LARGE SCALE GENOMIC DNA]</scope>
    <source>
        <strain evidence="1 2">NIES-515</strain>
    </source>
</reference>
<sequence>MLGLYLGVEAGKLRYLTLYGDEDADTRRSSDRAYSNKHLRRNCLYNTNTCDRKN</sequence>
<evidence type="ECO:0000313" key="2">
    <source>
        <dbReference type="Proteomes" id="UP001526143"/>
    </source>
</evidence>
<proteinExistence type="predicted"/>
<evidence type="ECO:0000313" key="1">
    <source>
        <dbReference type="EMBL" id="MCV3216732.1"/>
    </source>
</evidence>
<name>A0ABT3B5R9_9CYAN</name>
<dbReference type="Proteomes" id="UP001526143">
    <property type="component" value="Unassembled WGS sequence"/>
</dbReference>
<dbReference type="RefSeq" id="WP_263748390.1">
    <property type="nucleotide sequence ID" value="NZ_JAOWRF010000355.1"/>
</dbReference>
<organism evidence="1 2">
    <name type="scientific">Plectonema radiosum NIES-515</name>
    <dbReference type="NCBI Taxonomy" id="2986073"/>
    <lineage>
        <taxon>Bacteria</taxon>
        <taxon>Bacillati</taxon>
        <taxon>Cyanobacteriota</taxon>
        <taxon>Cyanophyceae</taxon>
        <taxon>Oscillatoriophycideae</taxon>
        <taxon>Oscillatoriales</taxon>
        <taxon>Microcoleaceae</taxon>
        <taxon>Plectonema</taxon>
    </lineage>
</organism>